<sequence length="100" mass="10954">LDNRVSGRANPCTPIQHISSIPSTIHVRKNKPHGNESRTQGEATEGPVSLVPQVVHAYGAPTETSWISYVDGVGKAVRCPECGKEFMRKYVVTEPTHGRF</sequence>
<dbReference type="RefSeq" id="XP_022386372.1">
    <property type="nucleotide sequence ID" value="XM_022535553.1"/>
</dbReference>
<gene>
    <name evidence="2" type="ORF">ABOM_008424</name>
</gene>
<comment type="caution">
    <text evidence="2">The sequence shown here is derived from an EMBL/GenBank/DDBJ whole genome shotgun (WGS) entry which is preliminary data.</text>
</comment>
<dbReference type="AlphaFoldDB" id="A0A1F7ZU93"/>
<evidence type="ECO:0000313" key="2">
    <source>
        <dbReference type="EMBL" id="OGM42655.1"/>
    </source>
</evidence>
<keyword evidence="3" id="KW-1185">Reference proteome</keyword>
<dbReference type="GeneID" id="34451814"/>
<name>A0A1F7ZU93_9EURO</name>
<evidence type="ECO:0000313" key="3">
    <source>
        <dbReference type="Proteomes" id="UP000179179"/>
    </source>
</evidence>
<dbReference type="Proteomes" id="UP000179179">
    <property type="component" value="Unassembled WGS sequence"/>
</dbReference>
<dbReference type="EMBL" id="LYCR01000085">
    <property type="protein sequence ID" value="OGM42655.1"/>
    <property type="molecule type" value="Genomic_DNA"/>
</dbReference>
<reference evidence="2 3" key="1">
    <citation type="journal article" date="2016" name="Genome Biol. Evol.">
        <title>Draft genome sequence of an aflatoxigenic Aspergillus species, A. bombycis.</title>
        <authorList>
            <person name="Moore G.G."/>
            <person name="Mack B.M."/>
            <person name="Beltz S.B."/>
            <person name="Gilbert M.K."/>
        </authorList>
    </citation>
    <scope>NUCLEOTIDE SEQUENCE [LARGE SCALE GENOMIC DNA]</scope>
    <source>
        <strain evidence="3">NRRL 26010</strain>
    </source>
</reference>
<proteinExistence type="predicted"/>
<protein>
    <submittedName>
        <fullName evidence="2">Uncharacterized protein</fullName>
    </submittedName>
</protein>
<feature type="region of interest" description="Disordered" evidence="1">
    <location>
        <begin position="27"/>
        <end position="48"/>
    </location>
</feature>
<feature type="non-terminal residue" evidence="2">
    <location>
        <position position="1"/>
    </location>
</feature>
<organism evidence="2 3">
    <name type="scientific">Aspergillus bombycis</name>
    <dbReference type="NCBI Taxonomy" id="109264"/>
    <lineage>
        <taxon>Eukaryota</taxon>
        <taxon>Fungi</taxon>
        <taxon>Dikarya</taxon>
        <taxon>Ascomycota</taxon>
        <taxon>Pezizomycotina</taxon>
        <taxon>Eurotiomycetes</taxon>
        <taxon>Eurotiomycetidae</taxon>
        <taxon>Eurotiales</taxon>
        <taxon>Aspergillaceae</taxon>
        <taxon>Aspergillus</taxon>
    </lineage>
</organism>
<accession>A0A1F7ZU93</accession>
<evidence type="ECO:0000256" key="1">
    <source>
        <dbReference type="SAM" id="MobiDB-lite"/>
    </source>
</evidence>